<feature type="compositionally biased region" description="Low complexity" evidence="5">
    <location>
        <begin position="58"/>
        <end position="75"/>
    </location>
</feature>
<dbReference type="AlphaFoldDB" id="A0A8H2XUZ2"/>
<dbReference type="PROSITE" id="PS50157">
    <property type="entry name" value="ZINC_FINGER_C2H2_2"/>
    <property type="match status" value="2"/>
</dbReference>
<keyword evidence="1" id="KW-0479">Metal-binding</keyword>
<dbReference type="Pfam" id="PF00096">
    <property type="entry name" value="zf-C2H2"/>
    <property type="match status" value="2"/>
</dbReference>
<dbReference type="GO" id="GO:0000981">
    <property type="term" value="F:DNA-binding transcription factor activity, RNA polymerase II-specific"/>
    <property type="evidence" value="ECO:0007669"/>
    <property type="project" value="TreeGrafter"/>
</dbReference>
<evidence type="ECO:0000313" key="7">
    <source>
        <dbReference type="EMBL" id="CAE6435849.1"/>
    </source>
</evidence>
<dbReference type="SUPFAM" id="SSF57667">
    <property type="entry name" value="beta-beta-alpha zinc fingers"/>
    <property type="match status" value="1"/>
</dbReference>
<accession>A0A8H2XUZ2</accession>
<sequence length="145" mass="15257">IAGSDNRTIPTVPVDAPRGLRPQGAGNQPHDSPGPSAVRVDAHRSANGSQSILISQEPTSGTNGSASASSGPGPTRRGRGGRNQHKCSICGKVYEKPYRLSDHMRQHTGSDKGYPCDISGCNKAYTNQAGLRRHQKNAHGRGNGH</sequence>
<evidence type="ECO:0000259" key="6">
    <source>
        <dbReference type="PROSITE" id="PS50157"/>
    </source>
</evidence>
<name>A0A8H2XUZ2_9AGAM</name>
<protein>
    <recommendedName>
        <fullName evidence="6">C2H2-type domain-containing protein</fullName>
    </recommendedName>
</protein>
<dbReference type="PANTHER" id="PTHR23235:SF120">
    <property type="entry name" value="KRUPPEL-LIKE FACTOR 15"/>
    <property type="match status" value="1"/>
</dbReference>
<feature type="compositionally biased region" description="Polar residues" evidence="5">
    <location>
        <begin position="46"/>
        <end position="57"/>
    </location>
</feature>
<evidence type="ECO:0000313" key="8">
    <source>
        <dbReference type="Proteomes" id="UP000663853"/>
    </source>
</evidence>
<dbReference type="InterPro" id="IPR013087">
    <property type="entry name" value="Znf_C2H2_type"/>
</dbReference>
<evidence type="ECO:0000256" key="4">
    <source>
        <dbReference type="PROSITE-ProRule" id="PRU00042"/>
    </source>
</evidence>
<comment type="caution">
    <text evidence="7">The sequence shown here is derived from an EMBL/GenBank/DDBJ whole genome shotgun (WGS) entry which is preliminary data.</text>
</comment>
<evidence type="ECO:0000256" key="1">
    <source>
        <dbReference type="ARBA" id="ARBA00022723"/>
    </source>
</evidence>
<evidence type="ECO:0000256" key="5">
    <source>
        <dbReference type="SAM" id="MobiDB-lite"/>
    </source>
</evidence>
<feature type="domain" description="C2H2-type" evidence="6">
    <location>
        <begin position="114"/>
        <end position="139"/>
    </location>
</feature>
<dbReference type="PROSITE" id="PS00028">
    <property type="entry name" value="ZINC_FINGER_C2H2_1"/>
    <property type="match status" value="2"/>
</dbReference>
<dbReference type="EMBL" id="CAJMXA010000567">
    <property type="protein sequence ID" value="CAE6435849.1"/>
    <property type="molecule type" value="Genomic_DNA"/>
</dbReference>
<dbReference type="PANTHER" id="PTHR23235">
    <property type="entry name" value="KRUEPPEL-LIKE TRANSCRIPTION FACTOR"/>
    <property type="match status" value="1"/>
</dbReference>
<organism evidence="7 8">
    <name type="scientific">Rhizoctonia solani</name>
    <dbReference type="NCBI Taxonomy" id="456999"/>
    <lineage>
        <taxon>Eukaryota</taxon>
        <taxon>Fungi</taxon>
        <taxon>Dikarya</taxon>
        <taxon>Basidiomycota</taxon>
        <taxon>Agaricomycotina</taxon>
        <taxon>Agaricomycetes</taxon>
        <taxon>Cantharellales</taxon>
        <taxon>Ceratobasidiaceae</taxon>
        <taxon>Rhizoctonia</taxon>
    </lineage>
</organism>
<reference evidence="7" key="1">
    <citation type="submission" date="2021-01" db="EMBL/GenBank/DDBJ databases">
        <authorList>
            <person name="Kaushik A."/>
        </authorList>
    </citation>
    <scope>NUCLEOTIDE SEQUENCE</scope>
    <source>
        <strain evidence="7">AG6-10EEA</strain>
    </source>
</reference>
<gene>
    <name evidence="7" type="ORF">RDB_LOCUS30026</name>
</gene>
<proteinExistence type="predicted"/>
<feature type="region of interest" description="Disordered" evidence="5">
    <location>
        <begin position="1"/>
        <end position="88"/>
    </location>
</feature>
<feature type="non-terminal residue" evidence="7">
    <location>
        <position position="145"/>
    </location>
</feature>
<feature type="domain" description="C2H2-type" evidence="6">
    <location>
        <begin position="85"/>
        <end position="112"/>
    </location>
</feature>
<feature type="compositionally biased region" description="Basic residues" evidence="5">
    <location>
        <begin position="76"/>
        <end position="85"/>
    </location>
</feature>
<dbReference type="GO" id="GO:0008270">
    <property type="term" value="F:zinc ion binding"/>
    <property type="evidence" value="ECO:0007669"/>
    <property type="project" value="UniProtKB-KW"/>
</dbReference>
<dbReference type="Proteomes" id="UP000663853">
    <property type="component" value="Unassembled WGS sequence"/>
</dbReference>
<keyword evidence="3" id="KW-0862">Zinc</keyword>
<dbReference type="InterPro" id="IPR036236">
    <property type="entry name" value="Znf_C2H2_sf"/>
</dbReference>
<dbReference type="SMART" id="SM00355">
    <property type="entry name" value="ZnF_C2H2"/>
    <property type="match status" value="2"/>
</dbReference>
<keyword evidence="2 4" id="KW-0863">Zinc-finger</keyword>
<evidence type="ECO:0000256" key="3">
    <source>
        <dbReference type="ARBA" id="ARBA00022833"/>
    </source>
</evidence>
<evidence type="ECO:0000256" key="2">
    <source>
        <dbReference type="ARBA" id="ARBA00022771"/>
    </source>
</evidence>
<dbReference type="GO" id="GO:0000978">
    <property type="term" value="F:RNA polymerase II cis-regulatory region sequence-specific DNA binding"/>
    <property type="evidence" value="ECO:0007669"/>
    <property type="project" value="TreeGrafter"/>
</dbReference>
<dbReference type="Gene3D" id="3.30.160.60">
    <property type="entry name" value="Classic Zinc Finger"/>
    <property type="match status" value="2"/>
</dbReference>